<feature type="transmembrane region" description="Helical" evidence="1">
    <location>
        <begin position="12"/>
        <end position="30"/>
    </location>
</feature>
<keyword evidence="1" id="KW-0472">Membrane</keyword>
<evidence type="ECO:0000313" key="2">
    <source>
        <dbReference type="EMBL" id="GGG07729.1"/>
    </source>
</evidence>
<accession>A0A917FVV1</accession>
<protein>
    <submittedName>
        <fullName evidence="2">Uncharacterized protein</fullName>
    </submittedName>
</protein>
<comment type="caution">
    <text evidence="2">The sequence shown here is derived from an EMBL/GenBank/DDBJ whole genome shotgun (WGS) entry which is preliminary data.</text>
</comment>
<dbReference type="Proteomes" id="UP000644756">
    <property type="component" value="Unassembled WGS sequence"/>
</dbReference>
<dbReference type="RefSeq" id="WP_188531479.1">
    <property type="nucleotide sequence ID" value="NZ_BMGR01000008.1"/>
</dbReference>
<gene>
    <name evidence="2" type="ORF">GCM10010916_25790</name>
</gene>
<keyword evidence="3" id="KW-1185">Reference proteome</keyword>
<organism evidence="2 3">
    <name type="scientific">Paenibacillus abyssi</name>
    <dbReference type="NCBI Taxonomy" id="1340531"/>
    <lineage>
        <taxon>Bacteria</taxon>
        <taxon>Bacillati</taxon>
        <taxon>Bacillota</taxon>
        <taxon>Bacilli</taxon>
        <taxon>Bacillales</taxon>
        <taxon>Paenibacillaceae</taxon>
        <taxon>Paenibacillus</taxon>
    </lineage>
</organism>
<dbReference type="AlphaFoldDB" id="A0A917FVV1"/>
<dbReference type="EMBL" id="BMGR01000008">
    <property type="protein sequence ID" value="GGG07729.1"/>
    <property type="molecule type" value="Genomic_DNA"/>
</dbReference>
<name>A0A917FVV1_9BACL</name>
<reference evidence="2" key="2">
    <citation type="submission" date="2020-09" db="EMBL/GenBank/DDBJ databases">
        <authorList>
            <person name="Sun Q."/>
            <person name="Zhou Y."/>
        </authorList>
    </citation>
    <scope>NUCLEOTIDE SEQUENCE</scope>
    <source>
        <strain evidence="2">CGMCC 1.12987</strain>
    </source>
</reference>
<evidence type="ECO:0000313" key="3">
    <source>
        <dbReference type="Proteomes" id="UP000644756"/>
    </source>
</evidence>
<proteinExistence type="predicted"/>
<reference evidence="2" key="1">
    <citation type="journal article" date="2014" name="Int. J. Syst. Evol. Microbiol.">
        <title>Complete genome sequence of Corynebacterium casei LMG S-19264T (=DSM 44701T), isolated from a smear-ripened cheese.</title>
        <authorList>
            <consortium name="US DOE Joint Genome Institute (JGI-PGF)"/>
            <person name="Walter F."/>
            <person name="Albersmeier A."/>
            <person name="Kalinowski J."/>
            <person name="Ruckert C."/>
        </authorList>
    </citation>
    <scope>NUCLEOTIDE SEQUENCE</scope>
    <source>
        <strain evidence="2">CGMCC 1.12987</strain>
    </source>
</reference>
<keyword evidence="1" id="KW-1133">Transmembrane helix</keyword>
<keyword evidence="1" id="KW-0812">Transmembrane</keyword>
<evidence type="ECO:0000256" key="1">
    <source>
        <dbReference type="SAM" id="Phobius"/>
    </source>
</evidence>
<sequence>MKQRAGKLENILIKVTIVMLFGFGVGMISIREDWMTAIEERQLAIGCFLSFDTLARM</sequence>